<evidence type="ECO:0000313" key="3">
    <source>
        <dbReference type="Proteomes" id="UP000306628"/>
    </source>
</evidence>
<reference evidence="2 3" key="1">
    <citation type="submission" date="2019-05" db="EMBL/GenBank/DDBJ databases">
        <title>Draft genome sequence of Nonomuraea zeae DSM 100528.</title>
        <authorList>
            <person name="Saricaoglu S."/>
            <person name="Isik K."/>
        </authorList>
    </citation>
    <scope>NUCLEOTIDE SEQUENCE [LARGE SCALE GENOMIC DNA]</scope>
    <source>
        <strain evidence="2 3">DSM 100528</strain>
    </source>
</reference>
<keyword evidence="3" id="KW-1185">Reference proteome</keyword>
<dbReference type="EMBL" id="VCKX01000010">
    <property type="protein sequence ID" value="TMR38271.1"/>
    <property type="molecule type" value="Genomic_DNA"/>
</dbReference>
<keyword evidence="1" id="KW-0472">Membrane</keyword>
<dbReference type="OrthoDB" id="10013096at2"/>
<protein>
    <submittedName>
        <fullName evidence="2">Uncharacterized protein</fullName>
    </submittedName>
</protein>
<organism evidence="2 3">
    <name type="scientific">Nonomuraea zeae</name>
    <dbReference type="NCBI Taxonomy" id="1642303"/>
    <lineage>
        <taxon>Bacteria</taxon>
        <taxon>Bacillati</taxon>
        <taxon>Actinomycetota</taxon>
        <taxon>Actinomycetes</taxon>
        <taxon>Streptosporangiales</taxon>
        <taxon>Streptosporangiaceae</taxon>
        <taxon>Nonomuraea</taxon>
    </lineage>
</organism>
<feature type="transmembrane region" description="Helical" evidence="1">
    <location>
        <begin position="138"/>
        <end position="158"/>
    </location>
</feature>
<sequence length="173" mass="18834">MMQQDVLLDAVIDALDASRPWIRYRIRRFPEGEPYLRLTVAGCHMIVFVQETTWFCLSWDHSGVARLSALGDVSESPQSIVERLRQPAASRRSRSPIFAILGRLAAAAMVVVTATVVIGALLAVAVPAAGYSTARDTVRIVISALAIGAGLIAGGWTFRRLMGVRSRCRGGRR</sequence>
<accession>A0A5S4H0P8</accession>
<dbReference type="AlphaFoldDB" id="A0A5S4H0P8"/>
<feature type="transmembrane region" description="Helical" evidence="1">
    <location>
        <begin position="100"/>
        <end position="126"/>
    </location>
</feature>
<gene>
    <name evidence="2" type="ORF">ETD85_05315</name>
</gene>
<proteinExistence type="predicted"/>
<dbReference type="RefSeq" id="WP_138688462.1">
    <property type="nucleotide sequence ID" value="NZ_JBHSAZ010000046.1"/>
</dbReference>
<keyword evidence="1" id="KW-1133">Transmembrane helix</keyword>
<keyword evidence="1" id="KW-0812">Transmembrane</keyword>
<comment type="caution">
    <text evidence="2">The sequence shown here is derived from an EMBL/GenBank/DDBJ whole genome shotgun (WGS) entry which is preliminary data.</text>
</comment>
<evidence type="ECO:0000313" key="2">
    <source>
        <dbReference type="EMBL" id="TMR38271.1"/>
    </source>
</evidence>
<evidence type="ECO:0000256" key="1">
    <source>
        <dbReference type="SAM" id="Phobius"/>
    </source>
</evidence>
<dbReference type="Proteomes" id="UP000306628">
    <property type="component" value="Unassembled WGS sequence"/>
</dbReference>
<name>A0A5S4H0P8_9ACTN</name>